<dbReference type="AlphaFoldDB" id="A0A673LKG4"/>
<dbReference type="InterPro" id="IPR050540">
    <property type="entry name" value="F-actin_Monoox_Mical"/>
</dbReference>
<dbReference type="PANTHER" id="PTHR23167:SF89">
    <property type="entry name" value="MICAL-LIKE PROTEIN 1"/>
    <property type="match status" value="1"/>
</dbReference>
<dbReference type="Ensembl" id="ENSSRHT00000081799.1">
    <property type="protein sequence ID" value="ENSSRHP00000079643.1"/>
    <property type="gene ID" value="ENSSRHG00000039512.1"/>
</dbReference>
<dbReference type="Gene3D" id="1.10.418.10">
    <property type="entry name" value="Calponin-like domain"/>
    <property type="match status" value="2"/>
</dbReference>
<reference evidence="2" key="2">
    <citation type="submission" date="2025-09" db="UniProtKB">
        <authorList>
            <consortium name="Ensembl"/>
        </authorList>
    </citation>
    <scope>IDENTIFICATION</scope>
</reference>
<name>A0A673LKG4_9TELE</name>
<evidence type="ECO:0000259" key="1">
    <source>
        <dbReference type="Pfam" id="PF00307"/>
    </source>
</evidence>
<proteinExistence type="predicted"/>
<reference evidence="2" key="1">
    <citation type="submission" date="2025-08" db="UniProtKB">
        <authorList>
            <consortium name="Ensembl"/>
        </authorList>
    </citation>
    <scope>IDENTIFICATION</scope>
</reference>
<accession>A0A673LKG4</accession>
<dbReference type="InterPro" id="IPR036872">
    <property type="entry name" value="CH_dom_sf"/>
</dbReference>
<evidence type="ECO:0000313" key="3">
    <source>
        <dbReference type="Proteomes" id="UP000472270"/>
    </source>
</evidence>
<protein>
    <recommendedName>
        <fullName evidence="1">Calponin-homology (CH) domain-containing protein</fullName>
    </recommendedName>
</protein>
<organism evidence="2 3">
    <name type="scientific">Sinocyclocheilus rhinocerous</name>
    <dbReference type="NCBI Taxonomy" id="307959"/>
    <lineage>
        <taxon>Eukaryota</taxon>
        <taxon>Metazoa</taxon>
        <taxon>Chordata</taxon>
        <taxon>Craniata</taxon>
        <taxon>Vertebrata</taxon>
        <taxon>Euteleostomi</taxon>
        <taxon>Actinopterygii</taxon>
        <taxon>Neopterygii</taxon>
        <taxon>Teleostei</taxon>
        <taxon>Ostariophysi</taxon>
        <taxon>Cypriniformes</taxon>
        <taxon>Cyprinidae</taxon>
        <taxon>Cyprininae</taxon>
        <taxon>Sinocyclocheilus</taxon>
    </lineage>
</organism>
<dbReference type="PANTHER" id="PTHR23167">
    <property type="entry name" value="CALPONIN HOMOLOGY DOMAIN-CONTAINING PROTEIN DDB_G0272472-RELATED"/>
    <property type="match status" value="1"/>
</dbReference>
<keyword evidence="3" id="KW-1185">Reference proteome</keyword>
<evidence type="ECO:0000313" key="2">
    <source>
        <dbReference type="Ensembl" id="ENSSRHP00000079643.1"/>
    </source>
</evidence>
<feature type="domain" description="Calponin-homology (CH)" evidence="1">
    <location>
        <begin position="47"/>
        <end position="91"/>
    </location>
</feature>
<dbReference type="Pfam" id="PF00307">
    <property type="entry name" value="CH"/>
    <property type="match status" value="1"/>
</dbReference>
<dbReference type="SUPFAM" id="SSF47576">
    <property type="entry name" value="Calponin-homology domain, CH-domain"/>
    <property type="match status" value="1"/>
</dbReference>
<dbReference type="Proteomes" id="UP000472270">
    <property type="component" value="Unassembled WGS sequence"/>
</dbReference>
<sequence>MCSLKALQDWCRDVCEGYSDVLVTDMRSSFTDGLAFCFVHLMSFIPLHQAFDVAERELGIPALLDPDELVSVEEPDHLSIITYVSQLYCFFRGNSHGTDHDRPSTAEDLTCLFIRAEICHFIH</sequence>
<dbReference type="InterPro" id="IPR001715">
    <property type="entry name" value="CH_dom"/>
</dbReference>